<dbReference type="InterPro" id="IPR010445">
    <property type="entry name" value="LapA_dom"/>
</dbReference>
<feature type="transmembrane region" description="Helical" evidence="6">
    <location>
        <begin position="36"/>
        <end position="60"/>
    </location>
</feature>
<protein>
    <submittedName>
        <fullName evidence="9">LapA family protein</fullName>
    </submittedName>
</protein>
<dbReference type="Pfam" id="PF06305">
    <property type="entry name" value="LapA_dom"/>
    <property type="match status" value="1"/>
</dbReference>
<proteinExistence type="predicted"/>
<evidence type="ECO:0000256" key="4">
    <source>
        <dbReference type="ARBA" id="ARBA00023136"/>
    </source>
</evidence>
<evidence type="ECO:0000256" key="3">
    <source>
        <dbReference type="ARBA" id="ARBA00022989"/>
    </source>
</evidence>
<keyword evidence="3 6" id="KW-1133">Transmembrane helix</keyword>
<evidence type="ECO:0000256" key="1">
    <source>
        <dbReference type="ARBA" id="ARBA00022475"/>
    </source>
</evidence>
<dbReference type="GO" id="GO:0005886">
    <property type="term" value="C:plasma membrane"/>
    <property type="evidence" value="ECO:0007669"/>
    <property type="project" value="InterPro"/>
</dbReference>
<dbReference type="Proteomes" id="UP000484255">
    <property type="component" value="Unassembled WGS sequence"/>
</dbReference>
<keyword evidence="4 6" id="KW-0472">Membrane</keyword>
<feature type="chain" id="PRO_5028871746" evidence="7">
    <location>
        <begin position="21"/>
        <end position="106"/>
    </location>
</feature>
<sequence>MKFLRWLLRAFLFFTLFAFALNNQDSAQVHWFFGYVWSAPMVVIVAVTFAAGAVTGVLAMTPSWWRQWRLAAPGRRPAAEPPATAPDTSAPPQLPPDAPTPRRHGS</sequence>
<name>A0A7C9TIC6_9BURK</name>
<dbReference type="RefSeq" id="WP_163456009.1">
    <property type="nucleotide sequence ID" value="NZ_JAAGOH010000002.1"/>
</dbReference>
<evidence type="ECO:0000256" key="5">
    <source>
        <dbReference type="SAM" id="MobiDB-lite"/>
    </source>
</evidence>
<evidence type="ECO:0000259" key="8">
    <source>
        <dbReference type="Pfam" id="PF06305"/>
    </source>
</evidence>
<gene>
    <name evidence="9" type="ORF">G3A44_03035</name>
</gene>
<feature type="domain" description="Lipopolysaccharide assembly protein A" evidence="8">
    <location>
        <begin position="22"/>
        <end position="67"/>
    </location>
</feature>
<feature type="signal peptide" evidence="7">
    <location>
        <begin position="1"/>
        <end position="20"/>
    </location>
</feature>
<dbReference type="EMBL" id="JAAGOH010000002">
    <property type="protein sequence ID" value="NDY90163.1"/>
    <property type="molecule type" value="Genomic_DNA"/>
</dbReference>
<keyword evidence="10" id="KW-1185">Reference proteome</keyword>
<keyword evidence="1" id="KW-1003">Cell membrane</keyword>
<comment type="caution">
    <text evidence="9">The sequence shown here is derived from an EMBL/GenBank/DDBJ whole genome shotgun (WGS) entry which is preliminary data.</text>
</comment>
<dbReference type="AlphaFoldDB" id="A0A7C9TIC6"/>
<keyword evidence="2 6" id="KW-0812">Transmembrane</keyword>
<organism evidence="9 10">
    <name type="scientific">Ideonella livida</name>
    <dbReference type="NCBI Taxonomy" id="2707176"/>
    <lineage>
        <taxon>Bacteria</taxon>
        <taxon>Pseudomonadati</taxon>
        <taxon>Pseudomonadota</taxon>
        <taxon>Betaproteobacteria</taxon>
        <taxon>Burkholderiales</taxon>
        <taxon>Sphaerotilaceae</taxon>
        <taxon>Ideonella</taxon>
    </lineage>
</organism>
<evidence type="ECO:0000313" key="9">
    <source>
        <dbReference type="EMBL" id="NDY90163.1"/>
    </source>
</evidence>
<evidence type="ECO:0000256" key="7">
    <source>
        <dbReference type="SAM" id="SignalP"/>
    </source>
</evidence>
<accession>A0A7C9TIC6</accession>
<evidence type="ECO:0000256" key="6">
    <source>
        <dbReference type="SAM" id="Phobius"/>
    </source>
</evidence>
<feature type="region of interest" description="Disordered" evidence="5">
    <location>
        <begin position="73"/>
        <end position="106"/>
    </location>
</feature>
<reference evidence="9 10" key="1">
    <citation type="submission" date="2020-02" db="EMBL/GenBank/DDBJ databases">
        <title>Ideonella bacterium strain TBM-1.</title>
        <authorList>
            <person name="Chen W.-M."/>
        </authorList>
    </citation>
    <scope>NUCLEOTIDE SEQUENCE [LARGE SCALE GENOMIC DNA]</scope>
    <source>
        <strain evidence="9 10">TBM-1</strain>
    </source>
</reference>
<keyword evidence="7" id="KW-0732">Signal</keyword>
<evidence type="ECO:0000256" key="2">
    <source>
        <dbReference type="ARBA" id="ARBA00022692"/>
    </source>
</evidence>
<evidence type="ECO:0000313" key="10">
    <source>
        <dbReference type="Proteomes" id="UP000484255"/>
    </source>
</evidence>